<organism evidence="2 3">
    <name type="scientific">Nostoc linckia z7</name>
    <dbReference type="NCBI Taxonomy" id="1628745"/>
    <lineage>
        <taxon>Bacteria</taxon>
        <taxon>Bacillati</taxon>
        <taxon>Cyanobacteriota</taxon>
        <taxon>Cyanophyceae</taxon>
        <taxon>Nostocales</taxon>
        <taxon>Nostocaceae</taxon>
        <taxon>Nostoc</taxon>
    </lineage>
</organism>
<protein>
    <submittedName>
        <fullName evidence="2">Uncharacterized protein</fullName>
    </submittedName>
</protein>
<accession>A0ABX4KJK9</accession>
<gene>
    <name evidence="2" type="ORF">VF04_27065</name>
</gene>
<feature type="compositionally biased region" description="Polar residues" evidence="1">
    <location>
        <begin position="33"/>
        <end position="44"/>
    </location>
</feature>
<evidence type="ECO:0000313" key="3">
    <source>
        <dbReference type="Proteomes" id="UP000222523"/>
    </source>
</evidence>
<dbReference type="EMBL" id="LAHC01000084">
    <property type="protein sequence ID" value="PHJ93071.1"/>
    <property type="molecule type" value="Genomic_DNA"/>
</dbReference>
<keyword evidence="3" id="KW-1185">Reference proteome</keyword>
<evidence type="ECO:0000313" key="2">
    <source>
        <dbReference type="EMBL" id="PHJ93071.1"/>
    </source>
</evidence>
<dbReference type="Proteomes" id="UP000222523">
    <property type="component" value="Unassembled WGS sequence"/>
</dbReference>
<sequence length="61" mass="6802">MPVSSLDGNVRLTSRQNRRHLLTFGNPKAKQVCESSQPMSLQRTGSKRGVNRLQEASTLAY</sequence>
<evidence type="ECO:0000256" key="1">
    <source>
        <dbReference type="SAM" id="MobiDB-lite"/>
    </source>
</evidence>
<name>A0ABX4KJK9_NOSLI</name>
<proteinExistence type="predicted"/>
<feature type="region of interest" description="Disordered" evidence="1">
    <location>
        <begin position="30"/>
        <end position="61"/>
    </location>
</feature>
<reference evidence="2 3" key="1">
    <citation type="submission" date="2015-02" db="EMBL/GenBank/DDBJ databases">
        <title>Nostoc linckia genome annotation.</title>
        <authorList>
            <person name="Zhou Z."/>
        </authorList>
    </citation>
    <scope>NUCLEOTIDE SEQUENCE [LARGE SCALE GENOMIC DNA]</scope>
    <source>
        <strain evidence="3">z7</strain>
    </source>
</reference>
<comment type="caution">
    <text evidence="2">The sequence shown here is derived from an EMBL/GenBank/DDBJ whole genome shotgun (WGS) entry which is preliminary data.</text>
</comment>